<accession>D3KGC6</accession>
<gene>
    <name evidence="2" type="ORF">GL50803_0021133</name>
</gene>
<feature type="compositionally biased region" description="Polar residues" evidence="1">
    <location>
        <begin position="339"/>
        <end position="360"/>
    </location>
</feature>
<evidence type="ECO:0000313" key="2">
    <source>
        <dbReference type="EMBL" id="KAE8305101.1"/>
    </source>
</evidence>
<evidence type="ECO:0000256" key="1">
    <source>
        <dbReference type="SAM" id="MobiDB-lite"/>
    </source>
</evidence>
<dbReference type="EMBL" id="AACB03000001">
    <property type="protein sequence ID" value="KAE8305101.1"/>
    <property type="molecule type" value="Genomic_DNA"/>
</dbReference>
<evidence type="ECO:0000313" key="3">
    <source>
        <dbReference type="Proteomes" id="UP000001548"/>
    </source>
</evidence>
<proteinExistence type="predicted"/>
<dbReference type="OMA" id="GTLCTYP"/>
<dbReference type="HOGENOM" id="CLU_624765_0_0_1"/>
<comment type="caution">
    <text evidence="2">The sequence shown here is derived from an EMBL/GenBank/DDBJ whole genome shotgun (WGS) entry which is preliminary data.</text>
</comment>
<keyword evidence="3" id="KW-1185">Reference proteome</keyword>
<protein>
    <submittedName>
        <fullName evidence="2">Uncharacterized protein</fullName>
    </submittedName>
</protein>
<feature type="region of interest" description="Disordered" evidence="1">
    <location>
        <begin position="339"/>
        <end position="389"/>
    </location>
</feature>
<organism evidence="2 3">
    <name type="scientific">Giardia intestinalis (strain ATCC 50803 / WB clone C6)</name>
    <name type="common">Giardia lamblia</name>
    <dbReference type="NCBI Taxonomy" id="184922"/>
    <lineage>
        <taxon>Eukaryota</taxon>
        <taxon>Metamonada</taxon>
        <taxon>Diplomonadida</taxon>
        <taxon>Hexamitidae</taxon>
        <taxon>Giardiinae</taxon>
        <taxon>Giardia</taxon>
    </lineage>
</organism>
<sequence length="439" mass="49099">MKGIPIPTRSSNDYVQQESTHQGILREAKTTDTRVLAREPSLCFEDAFQPYDPKKHHTDARYISGAFQEYYSGKKQIALEVPLNLASVTDHDVKSRDLYHPTVGRNVLSPRGFRLNCSPPKRPELPLMPPDKLLAHASERHLNSVALNPFLTKQLFPHQSVAQFISLSDGTLCTYPLTHQQVRSKYRRSYTPFRPAPPAHASARNLTSPLGSFAEPTILGSSPQSNFACKKRVCISNANLSAYFRKTQEIHMKLFPVVDNRGIPGKKYRSESVPAITPMVTNENFFAQPLQSPFKNLSPYISSLKHSPPPAQKRPASTYIVDSFPGRLVGEKRPLTTTISTSKANNSRQHSPSFKSQDSPLTRELTAKEATQLGGRPQRSAPTIARRPTMRSSLGAWALDQSPAEEILEKVNREHALPPRRINFSCKKTIPLYRARSTG</sequence>
<reference evidence="2 3" key="1">
    <citation type="journal article" date="2007" name="Science">
        <title>Genomic minimalism in the early diverging intestinal parasite Giardia lamblia.</title>
        <authorList>
            <person name="Morrison H.G."/>
            <person name="McArthur A.G."/>
            <person name="Gillin F.D."/>
            <person name="Aley S.B."/>
            <person name="Adam R.D."/>
            <person name="Olsen G.J."/>
            <person name="Best A.A."/>
            <person name="Cande W.Z."/>
            <person name="Chen F."/>
            <person name="Cipriano M.J."/>
            <person name="Davids B.J."/>
            <person name="Dawson S.C."/>
            <person name="Elmendorf H.G."/>
            <person name="Hehl A.B."/>
            <person name="Holder M.E."/>
            <person name="Huse S.M."/>
            <person name="Kim U.U."/>
            <person name="Lasek-Nesselquist E."/>
            <person name="Manning G."/>
            <person name="Nigam A."/>
            <person name="Nixon J.E."/>
            <person name="Palm D."/>
            <person name="Passamaneck N.E."/>
            <person name="Prabhu A."/>
            <person name="Reich C.I."/>
            <person name="Reiner D.S."/>
            <person name="Samuelson J."/>
            <person name="Svard S.G."/>
            <person name="Sogin M.L."/>
        </authorList>
    </citation>
    <scope>NUCLEOTIDE SEQUENCE [LARGE SCALE GENOMIC DNA]</scope>
    <source>
        <strain evidence="2 3">WB C6</strain>
    </source>
</reference>
<dbReference type="AlphaFoldDB" id="D3KGC6"/>
<name>D3KGC6_GIAIC</name>
<dbReference type="VEuPathDB" id="GiardiaDB:GL50803_21133"/>
<dbReference type="Proteomes" id="UP000001548">
    <property type="component" value="Unassembled WGS sequence"/>
</dbReference>